<dbReference type="InterPro" id="IPR054443">
    <property type="entry name" value="Y3-like_dom"/>
</dbReference>
<evidence type="ECO:0000313" key="4">
    <source>
        <dbReference type="Proteomes" id="UP001251528"/>
    </source>
</evidence>
<evidence type="ECO:0000259" key="2">
    <source>
        <dbReference type="Pfam" id="PF22803"/>
    </source>
</evidence>
<feature type="chain" id="PRO_5042547463" description="Glycan binding protein Y3-like domain-containing protein" evidence="1">
    <location>
        <begin position="22"/>
        <end position="138"/>
    </location>
</feature>
<comment type="caution">
    <text evidence="3">The sequence shown here is derived from an EMBL/GenBank/DDBJ whole genome shotgun (WGS) entry which is preliminary data.</text>
</comment>
<dbReference type="AlphaFoldDB" id="A0AAJ0FQ23"/>
<accession>A0AAJ0FQ23</accession>
<gene>
    <name evidence="3" type="ORF">QQS21_009716</name>
</gene>
<dbReference type="EMBL" id="JASWJB010000258">
    <property type="protein sequence ID" value="KAK2592571.1"/>
    <property type="molecule type" value="Genomic_DNA"/>
</dbReference>
<evidence type="ECO:0000313" key="3">
    <source>
        <dbReference type="EMBL" id="KAK2592571.1"/>
    </source>
</evidence>
<proteinExistence type="predicted"/>
<name>A0AAJ0FQ23_9HYPO</name>
<keyword evidence="1" id="KW-0732">Signal</keyword>
<sequence length="138" mass="15202">MQFSHLLVVAVASLGFAPAAAHPESVDSSLQKRACFKTGEKYGDQRDEAFARVREACRGYFVGTYPKGKLYTKCYNLSGNKHVKLSVGLFGHNAGKTRHLGEAECYDGLKKQVAHCDHGGEKTYGNWRYRADPNKGAC</sequence>
<reference evidence="3" key="1">
    <citation type="submission" date="2023-06" db="EMBL/GenBank/DDBJ databases">
        <title>Conoideocrella luteorostrata (Hypocreales: Clavicipitaceae), a potential biocontrol fungus for elongate hemlock scale in United States Christmas tree production areas.</title>
        <authorList>
            <person name="Barrett H."/>
            <person name="Lovett B."/>
            <person name="Macias A.M."/>
            <person name="Stajich J.E."/>
            <person name="Kasson M.T."/>
        </authorList>
    </citation>
    <scope>NUCLEOTIDE SEQUENCE</scope>
    <source>
        <strain evidence="3">ARSEF 14590</strain>
    </source>
</reference>
<dbReference type="Proteomes" id="UP001251528">
    <property type="component" value="Unassembled WGS sequence"/>
</dbReference>
<evidence type="ECO:0000256" key="1">
    <source>
        <dbReference type="SAM" id="SignalP"/>
    </source>
</evidence>
<feature type="signal peptide" evidence="1">
    <location>
        <begin position="1"/>
        <end position="21"/>
    </location>
</feature>
<keyword evidence="4" id="KW-1185">Reference proteome</keyword>
<organism evidence="3 4">
    <name type="scientific">Conoideocrella luteorostrata</name>
    <dbReference type="NCBI Taxonomy" id="1105319"/>
    <lineage>
        <taxon>Eukaryota</taxon>
        <taxon>Fungi</taxon>
        <taxon>Dikarya</taxon>
        <taxon>Ascomycota</taxon>
        <taxon>Pezizomycotina</taxon>
        <taxon>Sordariomycetes</taxon>
        <taxon>Hypocreomycetidae</taxon>
        <taxon>Hypocreales</taxon>
        <taxon>Clavicipitaceae</taxon>
        <taxon>Conoideocrella</taxon>
    </lineage>
</organism>
<feature type="domain" description="Glycan binding protein Y3-like" evidence="2">
    <location>
        <begin position="53"/>
        <end position="138"/>
    </location>
</feature>
<protein>
    <recommendedName>
        <fullName evidence="2">Glycan binding protein Y3-like domain-containing protein</fullName>
    </recommendedName>
</protein>
<dbReference type="Pfam" id="PF22803">
    <property type="entry name" value="GBD_Y3"/>
    <property type="match status" value="1"/>
</dbReference>